<reference evidence="4" key="1">
    <citation type="submission" date="2021-01" db="EMBL/GenBank/DDBJ databases">
        <title>Modified the classification status of verrucomicrobia.</title>
        <authorList>
            <person name="Feng X."/>
        </authorList>
    </citation>
    <scope>NUCLEOTIDE SEQUENCE</scope>
    <source>
        <strain evidence="4">KCTC 22041</strain>
    </source>
</reference>
<dbReference type="Proteomes" id="UP000603141">
    <property type="component" value="Unassembled WGS sequence"/>
</dbReference>
<dbReference type="Gene3D" id="1.10.620.20">
    <property type="entry name" value="Ribonucleotide Reductase, subunit A"/>
    <property type="match status" value="1"/>
</dbReference>
<evidence type="ECO:0000313" key="5">
    <source>
        <dbReference type="Proteomes" id="UP000603141"/>
    </source>
</evidence>
<gene>
    <name evidence="4" type="ORF">JIN85_10150</name>
</gene>
<dbReference type="SMART" id="SM00746">
    <property type="entry name" value="TRASH"/>
    <property type="match status" value="1"/>
</dbReference>
<dbReference type="PROSITE" id="PS51257">
    <property type="entry name" value="PROKAR_LIPOPROTEIN"/>
    <property type="match status" value="1"/>
</dbReference>
<dbReference type="InterPro" id="IPR012348">
    <property type="entry name" value="RNR-like"/>
</dbReference>
<organism evidence="4 5">
    <name type="scientific">Luteolibacter pohnpeiensis</name>
    <dbReference type="NCBI Taxonomy" id="454153"/>
    <lineage>
        <taxon>Bacteria</taxon>
        <taxon>Pseudomonadati</taxon>
        <taxon>Verrucomicrobiota</taxon>
        <taxon>Verrucomicrobiia</taxon>
        <taxon>Verrucomicrobiales</taxon>
        <taxon>Verrucomicrobiaceae</taxon>
        <taxon>Luteolibacter</taxon>
    </lineage>
</organism>
<feature type="compositionally biased region" description="Low complexity" evidence="1">
    <location>
        <begin position="32"/>
        <end position="48"/>
    </location>
</feature>
<accession>A0A934S6I8</accession>
<dbReference type="AlphaFoldDB" id="A0A934S6I8"/>
<keyword evidence="2" id="KW-0732">Signal</keyword>
<protein>
    <recommendedName>
        <fullName evidence="3">TRASH domain-containing protein</fullName>
    </recommendedName>
</protein>
<dbReference type="GO" id="GO:0016491">
    <property type="term" value="F:oxidoreductase activity"/>
    <property type="evidence" value="ECO:0007669"/>
    <property type="project" value="InterPro"/>
</dbReference>
<evidence type="ECO:0000313" key="4">
    <source>
        <dbReference type="EMBL" id="MBK1882778.1"/>
    </source>
</evidence>
<proteinExistence type="predicted"/>
<keyword evidence="5" id="KW-1185">Reference proteome</keyword>
<sequence>MKPTRILTFAAAALALAACQPKKTETTKTESAEAPAAPAEVATETETLPAGFNDVAPADAKPYPLTVCLVSGEEVGTMGTPPELVYKGQLIKFCCKHCLPDFKKDPEKFMAKLKEATKDSQS</sequence>
<evidence type="ECO:0000256" key="2">
    <source>
        <dbReference type="SAM" id="SignalP"/>
    </source>
</evidence>
<evidence type="ECO:0000259" key="3">
    <source>
        <dbReference type="SMART" id="SM00746"/>
    </source>
</evidence>
<dbReference type="EMBL" id="JAENIJ010000014">
    <property type="protein sequence ID" value="MBK1882778.1"/>
    <property type="molecule type" value="Genomic_DNA"/>
</dbReference>
<feature type="domain" description="TRASH" evidence="3">
    <location>
        <begin position="68"/>
        <end position="106"/>
    </location>
</feature>
<feature type="region of interest" description="Disordered" evidence="1">
    <location>
        <begin position="24"/>
        <end position="48"/>
    </location>
</feature>
<feature type="signal peptide" evidence="2">
    <location>
        <begin position="1"/>
        <end position="17"/>
    </location>
</feature>
<evidence type="ECO:0000256" key="1">
    <source>
        <dbReference type="SAM" id="MobiDB-lite"/>
    </source>
</evidence>
<dbReference type="RefSeq" id="WP_200270258.1">
    <property type="nucleotide sequence ID" value="NZ_JAENIJ010000014.1"/>
</dbReference>
<name>A0A934S6I8_9BACT</name>
<dbReference type="InterPro" id="IPR011017">
    <property type="entry name" value="TRASH_dom"/>
</dbReference>
<feature type="chain" id="PRO_5036889129" description="TRASH domain-containing protein" evidence="2">
    <location>
        <begin position="18"/>
        <end position="122"/>
    </location>
</feature>
<comment type="caution">
    <text evidence="4">The sequence shown here is derived from an EMBL/GenBank/DDBJ whole genome shotgun (WGS) entry which is preliminary data.</text>
</comment>